<organism evidence="1 2">
    <name type="scientific">Formimonas warabiya</name>
    <dbReference type="NCBI Taxonomy" id="1761012"/>
    <lineage>
        <taxon>Bacteria</taxon>
        <taxon>Bacillati</taxon>
        <taxon>Bacillota</taxon>
        <taxon>Clostridia</taxon>
        <taxon>Eubacteriales</taxon>
        <taxon>Peptococcaceae</taxon>
        <taxon>Candidatus Formimonas</taxon>
    </lineage>
</organism>
<reference evidence="1 2" key="1">
    <citation type="submission" date="2016-10" db="EMBL/GenBank/DDBJ databases">
        <title>Complete Genome Sequence of Peptococcaceae strain DCMF.</title>
        <authorList>
            <person name="Edwards R.J."/>
            <person name="Holland S.I."/>
            <person name="Deshpande N.P."/>
            <person name="Wong Y.K."/>
            <person name="Ertan H."/>
            <person name="Manefield M."/>
            <person name="Russell T.L."/>
            <person name="Lee M.J."/>
        </authorList>
    </citation>
    <scope>NUCLEOTIDE SEQUENCE [LARGE SCALE GENOMIC DNA]</scope>
    <source>
        <strain evidence="1 2">DCMF</strain>
    </source>
</reference>
<dbReference type="GO" id="GO:0008168">
    <property type="term" value="F:methyltransferase activity"/>
    <property type="evidence" value="ECO:0007669"/>
    <property type="project" value="InterPro"/>
</dbReference>
<dbReference type="Pfam" id="PF05369">
    <property type="entry name" value="MtmB"/>
    <property type="match status" value="1"/>
</dbReference>
<evidence type="ECO:0000313" key="2">
    <source>
        <dbReference type="Proteomes" id="UP000323521"/>
    </source>
</evidence>
<dbReference type="EMBL" id="CP017634">
    <property type="protein sequence ID" value="ATW24628.1"/>
    <property type="molecule type" value="Genomic_DNA"/>
</dbReference>
<name>A0A3G1KQA8_FORW1</name>
<proteinExistence type="predicted"/>
<dbReference type="InterPro" id="IPR008031">
    <property type="entry name" value="MtmB_MeTrfase"/>
</dbReference>
<dbReference type="Gene3D" id="3.20.20.460">
    <property type="entry name" value="Monomethylamine methyltransferase MtmB"/>
    <property type="match status" value="1"/>
</dbReference>
<dbReference type="InterPro" id="IPR036655">
    <property type="entry name" value="MtmB_sf"/>
</dbReference>
<evidence type="ECO:0008006" key="3">
    <source>
        <dbReference type="Google" id="ProtNLM"/>
    </source>
</evidence>
<dbReference type="GO" id="GO:0032259">
    <property type="term" value="P:methylation"/>
    <property type="evidence" value="ECO:0007669"/>
    <property type="project" value="InterPro"/>
</dbReference>
<protein>
    <recommendedName>
        <fullName evidence="3">Monomethylamine:corrinoid methyltransferase</fullName>
    </recommendedName>
</protein>
<keyword evidence="2" id="KW-1185">Reference proteome</keyword>
<dbReference type="SUPFAM" id="SSF75098">
    <property type="entry name" value="Monomethylamine methyltransferase MtmB"/>
    <property type="match status" value="1"/>
</dbReference>
<sequence>MASLVYLTEILKRTKNGPNYTAKEWEQKVIPQNVRAILKKYDLEKRFNSETPINQDLALADQFFQAGLDLASTIGVLCTDTETAIMVSREEILTALKNAPAALELGEGQDRVTLKARKPEDSDPPLFCGSLSIAIDEDLYVKFVEGMIRNHNVNLLQGPSIDTVFGAPVYAGTPFETLAGLRENQLRAEALWKAGRSGMPNCPVSSSTTEFGILGGFPGQTKPSNRSIAVCLQPAELKTNYSNFNKVVVAIGYNGYVRSGCPSMIGGYSGSAEGAAVANIASDLMQFTINQADISNCSLYDVRINSAVGRHALWAQSIALQAMSHNTHGMLDKIINQTAGPCTEEILYATTAGLITQAVSGISMTTGPRSAGGSYKNYITPLEHWFCADAFKACGGLTLAKSNEIVLYLLSKYEDNIRNQPKGKSFRECFDIETLTPSPEWQAIAHKVKEDLLARGLKME</sequence>
<dbReference type="KEGG" id="fwa:DCMF_07385"/>
<dbReference type="Proteomes" id="UP000323521">
    <property type="component" value="Chromosome"/>
</dbReference>
<gene>
    <name evidence="1" type="ORF">DCMF_07385</name>
</gene>
<evidence type="ECO:0000313" key="1">
    <source>
        <dbReference type="EMBL" id="ATW24628.1"/>
    </source>
</evidence>
<dbReference type="OrthoDB" id="1955833at2"/>
<dbReference type="RefSeq" id="WP_148133839.1">
    <property type="nucleotide sequence ID" value="NZ_CP017634.1"/>
</dbReference>
<accession>A0A3G1KQA8</accession>
<dbReference type="AlphaFoldDB" id="A0A3G1KQA8"/>